<proteinExistence type="predicted"/>
<evidence type="ECO:0000313" key="3">
    <source>
        <dbReference type="Proteomes" id="UP001521209"/>
    </source>
</evidence>
<sequence length="358" mass="40541">MGDHPYKHRPDYCFWRPSIAATDFRTVDPVVRGKFKLGKNHKIATAGSCFAQHIARYLQIAGYNYFVVERPHPAFAGWFTDDYNYGTFSARFGNLYTSRQLLQLLERAYQLFCPFEDVWTNESGRFVDPFRPQIQPGGFSSIKELQLDRKQHFSAVRTMVEELDVFVFTLGLTEAWVGRDDGAVLPLCPGVAGGIFDGAKYEYRNFSVSDVTSDLRNAIDFIQDRNPRARFILTVSPVPLVATMEDRSVLVSTAYSKAVLRVAADVVANESDSIAYFPSFEIITGQHAGNTYFEPDLRSIRPDGVAHVMGLFAKHYLDDGENSDEKPDSAIDEQMANHRQRMTDLAKLICEEESLNRQ</sequence>
<dbReference type="InterPro" id="IPR014982">
    <property type="entry name" value="GSCFA"/>
</dbReference>
<evidence type="ECO:0000259" key="1">
    <source>
        <dbReference type="Pfam" id="PF08885"/>
    </source>
</evidence>
<feature type="domain" description="GSCFA" evidence="1">
    <location>
        <begin position="42"/>
        <end position="312"/>
    </location>
</feature>
<dbReference type="RefSeq" id="WP_235702904.1">
    <property type="nucleotide sequence ID" value="NZ_JAKGBZ010000003.1"/>
</dbReference>
<dbReference type="Proteomes" id="UP001521209">
    <property type="component" value="Unassembled WGS sequence"/>
</dbReference>
<dbReference type="Pfam" id="PF08885">
    <property type="entry name" value="GSCFA"/>
    <property type="match status" value="1"/>
</dbReference>
<evidence type="ECO:0000313" key="2">
    <source>
        <dbReference type="EMBL" id="MCF3945669.1"/>
    </source>
</evidence>
<organism evidence="2 3">
    <name type="scientific">Acidiphilium iwatense</name>
    <dbReference type="NCBI Taxonomy" id="768198"/>
    <lineage>
        <taxon>Bacteria</taxon>
        <taxon>Pseudomonadati</taxon>
        <taxon>Pseudomonadota</taxon>
        <taxon>Alphaproteobacteria</taxon>
        <taxon>Acetobacterales</taxon>
        <taxon>Acidocellaceae</taxon>
        <taxon>Acidiphilium</taxon>
    </lineage>
</organism>
<name>A0ABS9DSN4_9PROT</name>
<reference evidence="2 3" key="1">
    <citation type="submission" date="2022-01" db="EMBL/GenBank/DDBJ databases">
        <authorList>
            <person name="Won M."/>
            <person name="Kim S.-J."/>
            <person name="Kwon S.-W."/>
        </authorList>
    </citation>
    <scope>NUCLEOTIDE SEQUENCE [LARGE SCALE GENOMIC DNA]</scope>
    <source>
        <strain evidence="2 3">KCTC 23505</strain>
    </source>
</reference>
<accession>A0ABS9DSN4</accession>
<gene>
    <name evidence="2" type="ORF">L2A60_03085</name>
</gene>
<dbReference type="EMBL" id="JAKGBZ010000003">
    <property type="protein sequence ID" value="MCF3945669.1"/>
    <property type="molecule type" value="Genomic_DNA"/>
</dbReference>
<keyword evidence="3" id="KW-1185">Reference proteome</keyword>
<comment type="caution">
    <text evidence="2">The sequence shown here is derived from an EMBL/GenBank/DDBJ whole genome shotgun (WGS) entry which is preliminary data.</text>
</comment>
<protein>
    <submittedName>
        <fullName evidence="2">GSCFA domain-containing protein</fullName>
    </submittedName>
</protein>